<organism evidence="2 3">
    <name type="scientific">Streptomyces brasiliensis</name>
    <dbReference type="NCBI Taxonomy" id="1954"/>
    <lineage>
        <taxon>Bacteria</taxon>
        <taxon>Bacillati</taxon>
        <taxon>Actinomycetota</taxon>
        <taxon>Actinomycetes</taxon>
        <taxon>Kitasatosporales</taxon>
        <taxon>Streptomycetaceae</taxon>
        <taxon>Streptomyces</taxon>
    </lineage>
</organism>
<protein>
    <recommendedName>
        <fullName evidence="1">Mandelate racemase/muconate lactonizing enzyme N-terminal domain-containing protein</fullName>
    </recommendedName>
</protein>
<proteinExistence type="predicted"/>
<name>A0A917NKA9_9ACTN</name>
<evidence type="ECO:0000313" key="3">
    <source>
        <dbReference type="Proteomes" id="UP000657574"/>
    </source>
</evidence>
<comment type="caution">
    <text evidence="2">The sequence shown here is derived from an EMBL/GenBank/DDBJ whole genome shotgun (WGS) entry which is preliminary data.</text>
</comment>
<dbReference type="SUPFAM" id="SSF54826">
    <property type="entry name" value="Enolase N-terminal domain-like"/>
    <property type="match status" value="1"/>
</dbReference>
<dbReference type="InterPro" id="IPR029017">
    <property type="entry name" value="Enolase-like_N"/>
</dbReference>
<dbReference type="Proteomes" id="UP000657574">
    <property type="component" value="Unassembled WGS sequence"/>
</dbReference>
<evidence type="ECO:0000313" key="2">
    <source>
        <dbReference type="EMBL" id="GGJ06840.1"/>
    </source>
</evidence>
<reference evidence="2" key="2">
    <citation type="submission" date="2020-09" db="EMBL/GenBank/DDBJ databases">
        <authorList>
            <person name="Sun Q."/>
            <person name="Ohkuma M."/>
        </authorList>
    </citation>
    <scope>NUCLEOTIDE SEQUENCE</scope>
    <source>
        <strain evidence="2">JCM 3086</strain>
    </source>
</reference>
<accession>A0A917NKA9</accession>
<keyword evidence="3" id="KW-1185">Reference proteome</keyword>
<dbReference type="Pfam" id="PF02746">
    <property type="entry name" value="MR_MLE_N"/>
    <property type="match status" value="1"/>
</dbReference>
<dbReference type="Gene3D" id="3.30.390.10">
    <property type="entry name" value="Enolase-like, N-terminal domain"/>
    <property type="match status" value="1"/>
</dbReference>
<evidence type="ECO:0000259" key="1">
    <source>
        <dbReference type="Pfam" id="PF02746"/>
    </source>
</evidence>
<sequence>MKIVRVEAIPFAIPYAKPLRFASGEVHTADHVLVRVHTDEGLTGIAEAGPVLTRTARPRSRSSR</sequence>
<dbReference type="InterPro" id="IPR013341">
    <property type="entry name" value="Mandelate_racemase_N_dom"/>
</dbReference>
<gene>
    <name evidence="2" type="ORF">GCM10010121_016630</name>
</gene>
<feature type="domain" description="Mandelate racemase/muconate lactonizing enzyme N-terminal" evidence="1">
    <location>
        <begin position="14"/>
        <end position="52"/>
    </location>
</feature>
<reference evidence="2" key="1">
    <citation type="journal article" date="2014" name="Int. J. Syst. Evol. Microbiol.">
        <title>Complete genome sequence of Corynebacterium casei LMG S-19264T (=DSM 44701T), isolated from a smear-ripened cheese.</title>
        <authorList>
            <consortium name="US DOE Joint Genome Institute (JGI-PGF)"/>
            <person name="Walter F."/>
            <person name="Albersmeier A."/>
            <person name="Kalinowski J."/>
            <person name="Ruckert C."/>
        </authorList>
    </citation>
    <scope>NUCLEOTIDE SEQUENCE</scope>
    <source>
        <strain evidence="2">JCM 3086</strain>
    </source>
</reference>
<dbReference type="AlphaFoldDB" id="A0A917NKA9"/>
<dbReference type="EMBL" id="BMQA01000004">
    <property type="protein sequence ID" value="GGJ06840.1"/>
    <property type="molecule type" value="Genomic_DNA"/>
</dbReference>